<protein>
    <submittedName>
        <fullName evidence="5">ABC-2 type transport system ATP-binding protein</fullName>
    </submittedName>
</protein>
<evidence type="ECO:0000259" key="4">
    <source>
        <dbReference type="PROSITE" id="PS50893"/>
    </source>
</evidence>
<keyword evidence="2" id="KW-0547">Nucleotide-binding</keyword>
<dbReference type="InterPro" id="IPR003439">
    <property type="entry name" value="ABC_transporter-like_ATP-bd"/>
</dbReference>
<dbReference type="Pfam" id="PF00005">
    <property type="entry name" value="ABC_tran"/>
    <property type="match status" value="1"/>
</dbReference>
<keyword evidence="3 5" id="KW-0067">ATP-binding</keyword>
<keyword evidence="1" id="KW-0813">Transport</keyword>
<comment type="caution">
    <text evidence="5">The sequence shown here is derived from an EMBL/GenBank/DDBJ whole genome shotgun (WGS) entry which is preliminary data.</text>
</comment>
<dbReference type="Gene3D" id="3.40.50.300">
    <property type="entry name" value="P-loop containing nucleotide triphosphate hydrolases"/>
    <property type="match status" value="1"/>
</dbReference>
<dbReference type="SMART" id="SM00382">
    <property type="entry name" value="AAA"/>
    <property type="match status" value="1"/>
</dbReference>
<reference evidence="5 6" key="1">
    <citation type="submission" date="2018-05" db="EMBL/GenBank/DDBJ databases">
        <title>Genomic Encyclopedia of Type Strains, Phase IV (KMG-IV): sequencing the most valuable type-strain genomes for metagenomic binning, comparative biology and taxonomic classification.</title>
        <authorList>
            <person name="Goeker M."/>
        </authorList>
    </citation>
    <scope>NUCLEOTIDE SEQUENCE [LARGE SCALE GENOMIC DNA]</scope>
    <source>
        <strain evidence="5 6">DSM 28816</strain>
    </source>
</reference>
<organism evidence="5 6">
    <name type="scientific">Lachnotalea glycerini</name>
    <dbReference type="NCBI Taxonomy" id="1763509"/>
    <lineage>
        <taxon>Bacteria</taxon>
        <taxon>Bacillati</taxon>
        <taxon>Bacillota</taxon>
        <taxon>Clostridia</taxon>
        <taxon>Lachnospirales</taxon>
        <taxon>Lachnospiraceae</taxon>
        <taxon>Lachnotalea</taxon>
    </lineage>
</organism>
<dbReference type="GO" id="GO:0016887">
    <property type="term" value="F:ATP hydrolysis activity"/>
    <property type="evidence" value="ECO:0007669"/>
    <property type="project" value="InterPro"/>
</dbReference>
<dbReference type="SUPFAM" id="SSF52540">
    <property type="entry name" value="P-loop containing nucleoside triphosphate hydrolases"/>
    <property type="match status" value="1"/>
</dbReference>
<dbReference type="PANTHER" id="PTHR42939:SF1">
    <property type="entry name" value="ABC TRANSPORTER ATP-BINDING PROTEIN ALBC-RELATED"/>
    <property type="match status" value="1"/>
</dbReference>
<gene>
    <name evidence="5" type="ORF">C8E03_10399</name>
</gene>
<proteinExistence type="predicted"/>
<name>A0A318EXJ8_9FIRM</name>
<evidence type="ECO:0000313" key="6">
    <source>
        <dbReference type="Proteomes" id="UP000247523"/>
    </source>
</evidence>
<accession>A0A318EXJ8</accession>
<sequence>MNNTVIEIKNVTKKFYKTTVLSNINLSVKKGELIGIVGQNGSGKSVLYKLICGLMLPTEGQIRVNNKNIGNGSFAEDIGIMLDNTGFLENETGFHNLKYIASIQNIIDCTQIKEYMELVGLNSEEKKPVKKYSLGMKQRLRFAMAIMEDPGLLLLDEPFNAIDKEMNKAMKEILMDYKKMGKTILITSHNQEDIDILCSRVIKLEAGGLYEIMAGITL</sequence>
<dbReference type="RefSeq" id="WP_110290746.1">
    <property type="nucleotide sequence ID" value="NZ_QICS01000003.1"/>
</dbReference>
<dbReference type="AlphaFoldDB" id="A0A318EXJ8"/>
<evidence type="ECO:0000256" key="2">
    <source>
        <dbReference type="ARBA" id="ARBA00022741"/>
    </source>
</evidence>
<dbReference type="EMBL" id="QICS01000003">
    <property type="protein sequence ID" value="PXV91542.1"/>
    <property type="molecule type" value="Genomic_DNA"/>
</dbReference>
<evidence type="ECO:0000256" key="3">
    <source>
        <dbReference type="ARBA" id="ARBA00022840"/>
    </source>
</evidence>
<evidence type="ECO:0000313" key="5">
    <source>
        <dbReference type="EMBL" id="PXV91542.1"/>
    </source>
</evidence>
<dbReference type="InterPro" id="IPR017871">
    <property type="entry name" value="ABC_transporter-like_CS"/>
</dbReference>
<dbReference type="InterPro" id="IPR051782">
    <property type="entry name" value="ABC_Transporter_VariousFunc"/>
</dbReference>
<dbReference type="PROSITE" id="PS50893">
    <property type="entry name" value="ABC_TRANSPORTER_2"/>
    <property type="match status" value="1"/>
</dbReference>
<feature type="domain" description="ABC transporter" evidence="4">
    <location>
        <begin position="6"/>
        <end position="216"/>
    </location>
</feature>
<dbReference type="GO" id="GO:0005524">
    <property type="term" value="F:ATP binding"/>
    <property type="evidence" value="ECO:0007669"/>
    <property type="project" value="UniProtKB-KW"/>
</dbReference>
<evidence type="ECO:0000256" key="1">
    <source>
        <dbReference type="ARBA" id="ARBA00022448"/>
    </source>
</evidence>
<dbReference type="Proteomes" id="UP000247523">
    <property type="component" value="Unassembled WGS sequence"/>
</dbReference>
<dbReference type="PROSITE" id="PS00211">
    <property type="entry name" value="ABC_TRANSPORTER_1"/>
    <property type="match status" value="1"/>
</dbReference>
<dbReference type="PANTHER" id="PTHR42939">
    <property type="entry name" value="ABC TRANSPORTER ATP-BINDING PROTEIN ALBC-RELATED"/>
    <property type="match status" value="1"/>
</dbReference>
<dbReference type="InterPro" id="IPR027417">
    <property type="entry name" value="P-loop_NTPase"/>
</dbReference>
<dbReference type="InterPro" id="IPR003593">
    <property type="entry name" value="AAA+_ATPase"/>
</dbReference>